<gene>
    <name evidence="2" type="ORF">DXC51_29155</name>
</gene>
<dbReference type="AlphaFoldDB" id="A0A3E3HUI9"/>
<comment type="caution">
    <text evidence="2">The sequence shown here is derived from an EMBL/GenBank/DDBJ whole genome shotgun (WGS) entry which is preliminary data.</text>
</comment>
<evidence type="ECO:0000313" key="2">
    <source>
        <dbReference type="EMBL" id="RGE55498.1"/>
    </source>
</evidence>
<feature type="coiled-coil region" evidence="1">
    <location>
        <begin position="7"/>
        <end position="48"/>
    </location>
</feature>
<keyword evidence="1" id="KW-0175">Coiled coil</keyword>
<dbReference type="EMBL" id="QVLV01000050">
    <property type="protein sequence ID" value="RGE55498.1"/>
    <property type="molecule type" value="Genomic_DNA"/>
</dbReference>
<evidence type="ECO:0000313" key="3">
    <source>
        <dbReference type="Proteomes" id="UP000260812"/>
    </source>
</evidence>
<name>A0A3E3HUI9_9FIRM</name>
<keyword evidence="3" id="KW-1185">Reference proteome</keyword>
<proteinExistence type="predicted"/>
<sequence length="70" mass="8078">MARTRSMTSIDAEISKVENELSKLQEKQDALIAQLTELQKLKQEFETKQVMDAFRKSGKSLQELMTFLDV</sequence>
<reference evidence="2" key="1">
    <citation type="submission" date="2018-08" db="EMBL/GenBank/DDBJ databases">
        <title>A genome reference for cultivated species of the human gut microbiota.</title>
        <authorList>
            <person name="Zou Y."/>
            <person name="Xue W."/>
            <person name="Luo G."/>
        </authorList>
    </citation>
    <scope>NUCLEOTIDE SEQUENCE [LARGE SCALE GENOMIC DNA]</scope>
    <source>
        <strain evidence="2">TF05-5AC</strain>
    </source>
</reference>
<protein>
    <submittedName>
        <fullName evidence="2">DUF4315 family protein</fullName>
    </submittedName>
</protein>
<accession>A0A3E3HUI9</accession>
<dbReference type="RefSeq" id="WP_117546100.1">
    <property type="nucleotide sequence ID" value="NZ_QVLV01000050.1"/>
</dbReference>
<dbReference type="Proteomes" id="UP000260812">
    <property type="component" value="Unassembled WGS sequence"/>
</dbReference>
<organism evidence="2 3">
    <name type="scientific">Eisenbergiella massiliensis</name>
    <dbReference type="NCBI Taxonomy" id="1720294"/>
    <lineage>
        <taxon>Bacteria</taxon>
        <taxon>Bacillati</taxon>
        <taxon>Bacillota</taxon>
        <taxon>Clostridia</taxon>
        <taxon>Lachnospirales</taxon>
        <taxon>Lachnospiraceae</taxon>
        <taxon>Eisenbergiella</taxon>
    </lineage>
</organism>
<dbReference type="GeneID" id="97990811"/>
<evidence type="ECO:0000256" key="1">
    <source>
        <dbReference type="SAM" id="Coils"/>
    </source>
</evidence>
<dbReference type="Gene3D" id="1.20.5.430">
    <property type="match status" value="1"/>
</dbReference>